<protein>
    <submittedName>
        <fullName evidence="1">Uncharacterized protein</fullName>
    </submittedName>
</protein>
<reference evidence="1" key="1">
    <citation type="submission" date="2020-07" db="EMBL/GenBank/DDBJ databases">
        <title>Multicomponent nature underlies the extraordinary mechanical properties of spider dragline silk.</title>
        <authorList>
            <person name="Kono N."/>
            <person name="Nakamura H."/>
            <person name="Mori M."/>
            <person name="Yoshida Y."/>
            <person name="Ohtoshi R."/>
            <person name="Malay A.D."/>
            <person name="Moran D.A.P."/>
            <person name="Tomita M."/>
            <person name="Numata K."/>
            <person name="Arakawa K."/>
        </authorList>
    </citation>
    <scope>NUCLEOTIDE SEQUENCE</scope>
</reference>
<evidence type="ECO:0000313" key="2">
    <source>
        <dbReference type="Proteomes" id="UP000887116"/>
    </source>
</evidence>
<gene>
    <name evidence="1" type="primary">AVEN_257681_1</name>
    <name evidence="1" type="ORF">TNCT_265181</name>
</gene>
<keyword evidence="2" id="KW-1185">Reference proteome</keyword>
<dbReference type="AlphaFoldDB" id="A0A8X6KT63"/>
<name>A0A8X6KT63_TRICU</name>
<sequence length="239" mass="28982">MLIHTNPIHNNRKRHHEDHILFLPKVKMERSIDHPESQRPRSSAGLSRVTKWRDAWTACSTVVEGFSPTNLKNFHLVFGQWVSILNWIFGNPIHPLRQYIPYFYYCNEPNGPKEILHMYMDPNIGESNERFIHIFFNLYDFNKIRRDYCDNVNRNNHMLVDEARGTINFSVLEETIHNPAEYFQHITTWQMLFLYTLHLMAHWDTYDKYNHAHYDTHMRLKDSEFYNLYFYGQLVYQHQ</sequence>
<proteinExistence type="predicted"/>
<evidence type="ECO:0000313" key="1">
    <source>
        <dbReference type="EMBL" id="GFQ84169.1"/>
    </source>
</evidence>
<comment type="caution">
    <text evidence="1">The sequence shown here is derived from an EMBL/GenBank/DDBJ whole genome shotgun (WGS) entry which is preliminary data.</text>
</comment>
<dbReference type="EMBL" id="BMAO01012819">
    <property type="protein sequence ID" value="GFQ84169.1"/>
    <property type="molecule type" value="Genomic_DNA"/>
</dbReference>
<dbReference type="Proteomes" id="UP000887116">
    <property type="component" value="Unassembled WGS sequence"/>
</dbReference>
<organism evidence="1 2">
    <name type="scientific">Trichonephila clavata</name>
    <name type="common">Joro spider</name>
    <name type="synonym">Nephila clavata</name>
    <dbReference type="NCBI Taxonomy" id="2740835"/>
    <lineage>
        <taxon>Eukaryota</taxon>
        <taxon>Metazoa</taxon>
        <taxon>Ecdysozoa</taxon>
        <taxon>Arthropoda</taxon>
        <taxon>Chelicerata</taxon>
        <taxon>Arachnida</taxon>
        <taxon>Araneae</taxon>
        <taxon>Araneomorphae</taxon>
        <taxon>Entelegynae</taxon>
        <taxon>Araneoidea</taxon>
        <taxon>Nephilidae</taxon>
        <taxon>Trichonephila</taxon>
    </lineage>
</organism>
<accession>A0A8X6KT63</accession>